<sequence length="231" mass="25613">MGAGVVDASKNMDLTRLEHYLTDGVVRIPRAHLIGGGGRLNESTDSMSDGSSEYTIKEEIERKVITDVITKQIKTTTTTDNAGNVVTTTAESYVYPSEHTMSHGDSAATRSSFVGESSYVTRNSESSHDAAFSERQFHHHSGPEERERGESVAEFSIGRAKSKEYSTRECDMVHCSSQEQDVTQTNFEHEIGDAITRVTNSRHYEPTQNGESERFRSEIVTSQTSTSVNKY</sequence>
<feature type="compositionally biased region" description="Polar residues" evidence="1">
    <location>
        <begin position="219"/>
        <end position="231"/>
    </location>
</feature>
<proteinExistence type="predicted"/>
<dbReference type="AlphaFoldDB" id="A0AAD5MDC1"/>
<feature type="compositionally biased region" description="Basic and acidic residues" evidence="1">
    <location>
        <begin position="125"/>
        <end position="151"/>
    </location>
</feature>
<gene>
    <name evidence="2" type="ORF">KIN20_000485</name>
</gene>
<feature type="region of interest" description="Disordered" evidence="1">
    <location>
        <begin position="119"/>
        <end position="160"/>
    </location>
</feature>
<evidence type="ECO:0000313" key="2">
    <source>
        <dbReference type="EMBL" id="KAJ1345859.1"/>
    </source>
</evidence>
<reference evidence="2" key="1">
    <citation type="submission" date="2021-06" db="EMBL/GenBank/DDBJ databases">
        <title>Parelaphostrongylus tenuis whole genome reference sequence.</title>
        <authorList>
            <person name="Garwood T.J."/>
            <person name="Larsen P.A."/>
            <person name="Fountain-Jones N.M."/>
            <person name="Garbe J.R."/>
            <person name="Macchietto M.G."/>
            <person name="Kania S.A."/>
            <person name="Gerhold R.W."/>
            <person name="Richards J.E."/>
            <person name="Wolf T.M."/>
        </authorList>
    </citation>
    <scope>NUCLEOTIDE SEQUENCE</scope>
    <source>
        <strain evidence="2">MNPRO001-30</strain>
        <tissue evidence="2">Meninges</tissue>
    </source>
</reference>
<comment type="caution">
    <text evidence="2">The sequence shown here is derived from an EMBL/GenBank/DDBJ whole genome shotgun (WGS) entry which is preliminary data.</text>
</comment>
<organism evidence="2 3">
    <name type="scientific">Parelaphostrongylus tenuis</name>
    <name type="common">Meningeal worm</name>
    <dbReference type="NCBI Taxonomy" id="148309"/>
    <lineage>
        <taxon>Eukaryota</taxon>
        <taxon>Metazoa</taxon>
        <taxon>Ecdysozoa</taxon>
        <taxon>Nematoda</taxon>
        <taxon>Chromadorea</taxon>
        <taxon>Rhabditida</taxon>
        <taxon>Rhabditina</taxon>
        <taxon>Rhabditomorpha</taxon>
        <taxon>Strongyloidea</taxon>
        <taxon>Metastrongylidae</taxon>
        <taxon>Parelaphostrongylus</taxon>
    </lineage>
</organism>
<feature type="region of interest" description="Disordered" evidence="1">
    <location>
        <begin position="202"/>
        <end position="231"/>
    </location>
</feature>
<name>A0AAD5MDC1_PARTN</name>
<dbReference type="EMBL" id="JAHQIW010000077">
    <property type="protein sequence ID" value="KAJ1345859.1"/>
    <property type="molecule type" value="Genomic_DNA"/>
</dbReference>
<accession>A0AAD5MDC1</accession>
<evidence type="ECO:0000313" key="3">
    <source>
        <dbReference type="Proteomes" id="UP001196413"/>
    </source>
</evidence>
<dbReference type="Proteomes" id="UP001196413">
    <property type="component" value="Unassembled WGS sequence"/>
</dbReference>
<evidence type="ECO:0000256" key="1">
    <source>
        <dbReference type="SAM" id="MobiDB-lite"/>
    </source>
</evidence>
<protein>
    <submittedName>
        <fullName evidence="2">Uncharacterized protein</fullName>
    </submittedName>
</protein>
<keyword evidence="3" id="KW-1185">Reference proteome</keyword>